<gene>
    <name evidence="1" type="ORF">UFOPK3785_01192</name>
</gene>
<dbReference type="EMBL" id="CAFBNJ010000061">
    <property type="protein sequence ID" value="CAB4956664.1"/>
    <property type="molecule type" value="Genomic_DNA"/>
</dbReference>
<name>A0A6J7KSI4_9ZZZZ</name>
<proteinExistence type="predicted"/>
<dbReference type="AlphaFoldDB" id="A0A6J7KSI4"/>
<reference evidence="1" key="1">
    <citation type="submission" date="2020-05" db="EMBL/GenBank/DDBJ databases">
        <authorList>
            <person name="Chiriac C."/>
            <person name="Salcher M."/>
            <person name="Ghai R."/>
            <person name="Kavagutti S V."/>
        </authorList>
    </citation>
    <scope>NUCLEOTIDE SEQUENCE</scope>
</reference>
<sequence length="207" mass="22871">MIRAFEEEAEIALELAVVGGEHDVEIVTPTLGLDRSKNATDGFINEFVFDMSHRVDFTNLIGRECRGNPLSGSFVIADEFSVVPKTPVTRFGIDDRFAFGLVLRIASGKIKFAPVDAMNLGFGRVPRVMWVGKTHPAEPVVFAVQTIEPRDRSIGNPIGVVPIARNRVVFDLRSARVAAGNIAYFEITVEHLEEHADCFWMVLADEA</sequence>
<evidence type="ECO:0000313" key="1">
    <source>
        <dbReference type="EMBL" id="CAB4956664.1"/>
    </source>
</evidence>
<protein>
    <submittedName>
        <fullName evidence="1">Unannotated protein</fullName>
    </submittedName>
</protein>
<organism evidence="1">
    <name type="scientific">freshwater metagenome</name>
    <dbReference type="NCBI Taxonomy" id="449393"/>
    <lineage>
        <taxon>unclassified sequences</taxon>
        <taxon>metagenomes</taxon>
        <taxon>ecological metagenomes</taxon>
    </lineage>
</organism>
<accession>A0A6J7KSI4</accession>